<dbReference type="InterPro" id="IPR050155">
    <property type="entry name" value="HAD-like_hydrolase_sf"/>
</dbReference>
<evidence type="ECO:0000313" key="5">
    <source>
        <dbReference type="EMBL" id="MDQ8208023.1"/>
    </source>
</evidence>
<dbReference type="RefSeq" id="WP_308950417.1">
    <property type="nucleotide sequence ID" value="NZ_JARXHW010000023.1"/>
</dbReference>
<dbReference type="Gene3D" id="3.40.50.1000">
    <property type="entry name" value="HAD superfamily/HAD-like"/>
    <property type="match status" value="1"/>
</dbReference>
<comment type="similarity">
    <text evidence="3">Belongs to the HAD-like hydrolase superfamily. CbbY/CbbZ/Gph/YieH family.</text>
</comment>
<reference evidence="5 6" key="1">
    <citation type="submission" date="2023-04" db="EMBL/GenBank/DDBJ databases">
        <title>A novel bacteria isolated from coastal sediment.</title>
        <authorList>
            <person name="Liu X.-J."/>
            <person name="Du Z.-J."/>
        </authorList>
    </citation>
    <scope>NUCLEOTIDE SEQUENCE [LARGE SCALE GENOMIC DNA]</scope>
    <source>
        <strain evidence="5 6">SDUM461003</strain>
    </source>
</reference>
<dbReference type="SFLD" id="SFLDS00003">
    <property type="entry name" value="Haloacid_Dehalogenase"/>
    <property type="match status" value="1"/>
</dbReference>
<keyword evidence="5" id="KW-0378">Hydrolase</keyword>
<dbReference type="InterPro" id="IPR036412">
    <property type="entry name" value="HAD-like_sf"/>
</dbReference>
<dbReference type="SFLD" id="SFLDG01129">
    <property type="entry name" value="C1.5:_HAD__Beta-PGM__Phosphata"/>
    <property type="match status" value="1"/>
</dbReference>
<evidence type="ECO:0000256" key="1">
    <source>
        <dbReference type="ARBA" id="ARBA00000830"/>
    </source>
</evidence>
<dbReference type="Pfam" id="PF00702">
    <property type="entry name" value="Hydrolase"/>
    <property type="match status" value="1"/>
</dbReference>
<comment type="caution">
    <text evidence="5">The sequence shown here is derived from an EMBL/GenBank/DDBJ whole genome shotgun (WGS) entry which is preliminary data.</text>
</comment>
<dbReference type="Gene3D" id="1.10.150.240">
    <property type="entry name" value="Putative phosphatase, domain 2"/>
    <property type="match status" value="1"/>
</dbReference>
<dbReference type="InterPro" id="IPR023198">
    <property type="entry name" value="PGP-like_dom2"/>
</dbReference>
<organism evidence="5 6">
    <name type="scientific">Thalassobacterium maritimum</name>
    <dbReference type="NCBI Taxonomy" id="3041265"/>
    <lineage>
        <taxon>Bacteria</taxon>
        <taxon>Pseudomonadati</taxon>
        <taxon>Verrucomicrobiota</taxon>
        <taxon>Opitutia</taxon>
        <taxon>Puniceicoccales</taxon>
        <taxon>Coraliomargaritaceae</taxon>
        <taxon>Thalassobacterium</taxon>
    </lineage>
</organism>
<proteinExistence type="inferred from homology"/>
<dbReference type="Proteomes" id="UP001225316">
    <property type="component" value="Unassembled WGS sequence"/>
</dbReference>
<accession>A0ABU1AVC1</accession>
<sequence>MDLLLENSLKPIDLLVFDCDGVLLESMAAKIEAFRQWVPEAHAAQRAAFMEIVMAGFGTARTQHIRSFYQDLLGQSVSEQFLVDEVARFAEICEPLCAQADWRVGSREFVLACREAGIPRYVLSGTPQQALEAMMESTGAAGLFDVIIGSPPAKPESLTRILAETGTPAHRCVFVGDAEADRAAAEHVGAHFVYFPSEANRPTGEVVTEVSDLRQLLN</sequence>
<keyword evidence="6" id="KW-1185">Reference proteome</keyword>
<evidence type="ECO:0000313" key="6">
    <source>
        <dbReference type="Proteomes" id="UP001225316"/>
    </source>
</evidence>
<dbReference type="GO" id="GO:0016787">
    <property type="term" value="F:hydrolase activity"/>
    <property type="evidence" value="ECO:0007669"/>
    <property type="project" value="UniProtKB-KW"/>
</dbReference>
<comment type="catalytic activity">
    <reaction evidence="1">
        <text>2-phosphoglycolate + H2O = glycolate + phosphate</text>
        <dbReference type="Rhea" id="RHEA:14369"/>
        <dbReference type="ChEBI" id="CHEBI:15377"/>
        <dbReference type="ChEBI" id="CHEBI:29805"/>
        <dbReference type="ChEBI" id="CHEBI:43474"/>
        <dbReference type="ChEBI" id="CHEBI:58033"/>
        <dbReference type="EC" id="3.1.3.18"/>
    </reaction>
</comment>
<evidence type="ECO:0000256" key="2">
    <source>
        <dbReference type="ARBA" id="ARBA00004818"/>
    </source>
</evidence>
<dbReference type="PANTHER" id="PTHR43434:SF1">
    <property type="entry name" value="PHOSPHOGLYCOLATE PHOSPHATASE"/>
    <property type="match status" value="1"/>
</dbReference>
<comment type="pathway">
    <text evidence="2">Organic acid metabolism; glycolate biosynthesis; glycolate from 2-phosphoglycolate: step 1/1.</text>
</comment>
<protein>
    <recommendedName>
        <fullName evidence="4">phosphoglycolate phosphatase</fullName>
        <ecNumber evidence="4">3.1.3.18</ecNumber>
    </recommendedName>
</protein>
<dbReference type="EMBL" id="JARXHW010000023">
    <property type="protein sequence ID" value="MDQ8208023.1"/>
    <property type="molecule type" value="Genomic_DNA"/>
</dbReference>
<dbReference type="EC" id="3.1.3.18" evidence="4"/>
<dbReference type="SUPFAM" id="SSF56784">
    <property type="entry name" value="HAD-like"/>
    <property type="match status" value="1"/>
</dbReference>
<evidence type="ECO:0000256" key="4">
    <source>
        <dbReference type="ARBA" id="ARBA00013078"/>
    </source>
</evidence>
<evidence type="ECO:0000256" key="3">
    <source>
        <dbReference type="ARBA" id="ARBA00006171"/>
    </source>
</evidence>
<dbReference type="PANTHER" id="PTHR43434">
    <property type="entry name" value="PHOSPHOGLYCOLATE PHOSPHATASE"/>
    <property type="match status" value="1"/>
</dbReference>
<name>A0ABU1AVC1_9BACT</name>
<dbReference type="InterPro" id="IPR023214">
    <property type="entry name" value="HAD_sf"/>
</dbReference>
<gene>
    <name evidence="5" type="ORF">QEH52_10910</name>
</gene>